<feature type="compositionally biased region" description="Low complexity" evidence="10">
    <location>
        <begin position="137"/>
        <end position="146"/>
    </location>
</feature>
<evidence type="ECO:0000256" key="3">
    <source>
        <dbReference type="ARBA" id="ARBA00022089"/>
    </source>
</evidence>
<keyword evidence="13" id="KW-1185">Reference proteome</keyword>
<evidence type="ECO:0000256" key="5">
    <source>
        <dbReference type="ARBA" id="ARBA00022729"/>
    </source>
</evidence>
<feature type="compositionally biased region" description="Basic and acidic residues" evidence="10">
    <location>
        <begin position="171"/>
        <end position="183"/>
    </location>
</feature>
<evidence type="ECO:0000256" key="8">
    <source>
        <dbReference type="ARBA" id="ARBA00023136"/>
    </source>
</evidence>
<sequence length="183" mass="20124">MLPEDQDLRRQAIADFDKSLRTVLAQIPSPAHTVILTAVGPSQAPDTSLTAPARPIFPEVLLDPAKRQEIEKNDHDLKIPPHFNEHRPKFSEPQTPYMTAFDSEFISKNYNLISLIVTSLIGFVVIQILIKPTIQGKTKPTTPPEKATGNASGSHSDKSTKNANQDNPAGQDKKLPADDEVKN</sequence>
<reference evidence="12 13" key="1">
    <citation type="submission" date="2020-06" db="EMBL/GenBank/DDBJ databases">
        <title>The yeast mating-type switching endonuclease HO is a domesticated member of an unorthodox homing genetic element family.</title>
        <authorList>
            <person name="Coughlan A.Y."/>
            <person name="Lombardi L."/>
            <person name="Braun-Galleani S."/>
            <person name="Martos A.R."/>
            <person name="Galeote V."/>
            <person name="Bigey F."/>
            <person name="Dequin S."/>
            <person name="Byrne K.P."/>
            <person name="Wolfe K.H."/>
        </authorList>
    </citation>
    <scope>NUCLEOTIDE SEQUENCE [LARGE SCALE GENOMIC DNA]</scope>
    <source>
        <strain evidence="12 13">CBS2947</strain>
    </source>
</reference>
<gene>
    <name evidence="12" type="ORF">HG537_0E00690</name>
</gene>
<dbReference type="EMBL" id="CP059271">
    <property type="protein sequence ID" value="QLQ80716.1"/>
    <property type="molecule type" value="Genomic_DNA"/>
</dbReference>
<dbReference type="PANTHER" id="PTHR28285:SF1">
    <property type="entry name" value="PROTEIN BIG1"/>
    <property type="match status" value="1"/>
</dbReference>
<dbReference type="GO" id="GO:0005789">
    <property type="term" value="C:endoplasmic reticulum membrane"/>
    <property type="evidence" value="ECO:0007669"/>
    <property type="project" value="UniProtKB-SubCell"/>
</dbReference>
<dbReference type="AlphaFoldDB" id="A0A7H9HUI2"/>
<evidence type="ECO:0000256" key="9">
    <source>
        <dbReference type="ARBA" id="ARBA00023316"/>
    </source>
</evidence>
<keyword evidence="4 11" id="KW-0812">Transmembrane</keyword>
<feature type="transmembrane region" description="Helical" evidence="11">
    <location>
        <begin position="110"/>
        <end position="130"/>
    </location>
</feature>
<keyword evidence="7 11" id="KW-1133">Transmembrane helix</keyword>
<evidence type="ECO:0000256" key="2">
    <source>
        <dbReference type="ARBA" id="ARBA00008203"/>
    </source>
</evidence>
<comment type="similarity">
    <text evidence="2">Belongs to the BIG1 family.</text>
</comment>
<evidence type="ECO:0000313" key="13">
    <source>
        <dbReference type="Proteomes" id="UP000510647"/>
    </source>
</evidence>
<evidence type="ECO:0000256" key="4">
    <source>
        <dbReference type="ARBA" id="ARBA00022692"/>
    </source>
</evidence>
<evidence type="ECO:0000256" key="11">
    <source>
        <dbReference type="SAM" id="Phobius"/>
    </source>
</evidence>
<keyword evidence="9" id="KW-0961">Cell wall biogenesis/degradation</keyword>
<feature type="region of interest" description="Disordered" evidence="10">
    <location>
        <begin position="135"/>
        <end position="183"/>
    </location>
</feature>
<keyword evidence="5" id="KW-0732">Signal</keyword>
<evidence type="ECO:0000256" key="1">
    <source>
        <dbReference type="ARBA" id="ARBA00004115"/>
    </source>
</evidence>
<dbReference type="Proteomes" id="UP000510647">
    <property type="component" value="Chromosome 5"/>
</dbReference>
<keyword evidence="6" id="KW-0256">Endoplasmic reticulum</keyword>
<comment type="subcellular location">
    <subcellularLocation>
        <location evidence="1">Endoplasmic reticulum membrane</location>
        <topology evidence="1">Single-pass type I membrane protein</topology>
    </subcellularLocation>
</comment>
<evidence type="ECO:0000256" key="10">
    <source>
        <dbReference type="SAM" id="MobiDB-lite"/>
    </source>
</evidence>
<name>A0A7H9HUI2_9SACH</name>
<accession>A0A7H9HUI2</accession>
<proteinExistence type="inferred from homology"/>
<evidence type="ECO:0000313" key="12">
    <source>
        <dbReference type="EMBL" id="QLQ80716.1"/>
    </source>
</evidence>
<evidence type="ECO:0000256" key="6">
    <source>
        <dbReference type="ARBA" id="ARBA00022824"/>
    </source>
</evidence>
<dbReference type="PANTHER" id="PTHR28285">
    <property type="entry name" value="PROTEIN BIG1"/>
    <property type="match status" value="1"/>
</dbReference>
<evidence type="ECO:0000256" key="7">
    <source>
        <dbReference type="ARBA" id="ARBA00022989"/>
    </source>
</evidence>
<dbReference type="GO" id="GO:0071555">
    <property type="term" value="P:cell wall organization"/>
    <property type="evidence" value="ECO:0007669"/>
    <property type="project" value="UniProtKB-KW"/>
</dbReference>
<organism evidence="12 13">
    <name type="scientific">Torulaspora globosa</name>
    <dbReference type="NCBI Taxonomy" id="48254"/>
    <lineage>
        <taxon>Eukaryota</taxon>
        <taxon>Fungi</taxon>
        <taxon>Dikarya</taxon>
        <taxon>Ascomycota</taxon>
        <taxon>Saccharomycotina</taxon>
        <taxon>Saccharomycetes</taxon>
        <taxon>Saccharomycetales</taxon>
        <taxon>Saccharomycetaceae</taxon>
        <taxon>Torulaspora</taxon>
    </lineage>
</organism>
<dbReference type="GO" id="GO:0006078">
    <property type="term" value="P:(1-&gt;6)-beta-D-glucan biosynthetic process"/>
    <property type="evidence" value="ECO:0007669"/>
    <property type="project" value="TreeGrafter"/>
</dbReference>
<dbReference type="InterPro" id="IPR037654">
    <property type="entry name" value="Big1"/>
</dbReference>
<keyword evidence="8 11" id="KW-0472">Membrane</keyword>
<dbReference type="OrthoDB" id="9985059at2759"/>
<dbReference type="GO" id="GO:0009272">
    <property type="term" value="P:fungal-type cell wall biogenesis"/>
    <property type="evidence" value="ECO:0007669"/>
    <property type="project" value="TreeGrafter"/>
</dbReference>
<protein>
    <recommendedName>
        <fullName evidence="3">Protein BIG1</fullName>
    </recommendedName>
</protein>